<organism evidence="9 10">
    <name type="scientific">Albidovulum sediminis</name>
    <dbReference type="NCBI Taxonomy" id="3066345"/>
    <lineage>
        <taxon>Bacteria</taxon>
        <taxon>Pseudomonadati</taxon>
        <taxon>Pseudomonadota</taxon>
        <taxon>Alphaproteobacteria</taxon>
        <taxon>Rhodobacterales</taxon>
        <taxon>Paracoccaceae</taxon>
        <taxon>Albidovulum</taxon>
    </lineage>
</organism>
<keyword evidence="4 7" id="KW-0812">Transmembrane</keyword>
<dbReference type="PANTHER" id="PTHR48090">
    <property type="entry name" value="UNDECAPRENYL-PHOSPHATE 4-DEOXY-4-FORMAMIDO-L-ARABINOSE TRANSFERASE-RELATED"/>
    <property type="match status" value="1"/>
</dbReference>
<dbReference type="PANTHER" id="PTHR48090:SF1">
    <property type="entry name" value="PROPHAGE BACTOPRENOL GLUCOSYL TRANSFERASE HOMOLOG"/>
    <property type="match status" value="1"/>
</dbReference>
<evidence type="ECO:0000256" key="2">
    <source>
        <dbReference type="ARBA" id="ARBA00022676"/>
    </source>
</evidence>
<evidence type="ECO:0000313" key="10">
    <source>
        <dbReference type="Proteomes" id="UP001205601"/>
    </source>
</evidence>
<comment type="caution">
    <text evidence="9">The sequence shown here is derived from an EMBL/GenBank/DDBJ whole genome shotgun (WGS) entry which is preliminary data.</text>
</comment>
<evidence type="ECO:0000256" key="7">
    <source>
        <dbReference type="SAM" id="Phobius"/>
    </source>
</evidence>
<keyword evidence="5 7" id="KW-1133">Transmembrane helix</keyword>
<comment type="subcellular location">
    <subcellularLocation>
        <location evidence="1">Membrane</location>
        <topology evidence="1">Multi-pass membrane protein</topology>
    </subcellularLocation>
</comment>
<evidence type="ECO:0000256" key="3">
    <source>
        <dbReference type="ARBA" id="ARBA00022679"/>
    </source>
</evidence>
<evidence type="ECO:0000259" key="8">
    <source>
        <dbReference type="Pfam" id="PF00535"/>
    </source>
</evidence>
<proteinExistence type="predicted"/>
<dbReference type="Gene3D" id="3.90.550.10">
    <property type="entry name" value="Spore Coat Polysaccharide Biosynthesis Protein SpsA, Chain A"/>
    <property type="match status" value="1"/>
</dbReference>
<feature type="domain" description="Glycosyltransferase 2-like" evidence="8">
    <location>
        <begin position="24"/>
        <end position="191"/>
    </location>
</feature>
<keyword evidence="3" id="KW-0808">Transferase</keyword>
<dbReference type="RefSeq" id="WP_261493785.1">
    <property type="nucleotide sequence ID" value="NZ_JAOCQF010000001.1"/>
</dbReference>
<evidence type="ECO:0000313" key="9">
    <source>
        <dbReference type="EMBL" id="MCT8328351.1"/>
    </source>
</evidence>
<dbReference type="CDD" id="cd04187">
    <property type="entry name" value="DPM1_like_bac"/>
    <property type="match status" value="1"/>
</dbReference>
<dbReference type="Pfam" id="PF00535">
    <property type="entry name" value="Glycos_transf_2"/>
    <property type="match status" value="1"/>
</dbReference>
<reference evidence="10" key="1">
    <citation type="submission" date="2023-07" db="EMBL/GenBank/DDBJ databases">
        <title>Defluviimonas sediminis sp. nov., isolated from mangrove sediment.</title>
        <authorList>
            <person name="Liu L."/>
            <person name="Li J."/>
            <person name="Huang Y."/>
            <person name="Pan J."/>
            <person name="Li M."/>
        </authorList>
    </citation>
    <scope>NUCLEOTIDE SEQUENCE [LARGE SCALE GENOMIC DNA]</scope>
    <source>
        <strain evidence="10">FT324</strain>
    </source>
</reference>
<keyword evidence="6 7" id="KW-0472">Membrane</keyword>
<dbReference type="SUPFAM" id="SSF53448">
    <property type="entry name" value="Nucleotide-diphospho-sugar transferases"/>
    <property type="match status" value="1"/>
</dbReference>
<dbReference type="InterPro" id="IPR050256">
    <property type="entry name" value="Glycosyltransferase_2"/>
</dbReference>
<evidence type="ECO:0000256" key="5">
    <source>
        <dbReference type="ARBA" id="ARBA00022989"/>
    </source>
</evidence>
<feature type="transmembrane region" description="Helical" evidence="7">
    <location>
        <begin position="255"/>
        <end position="279"/>
    </location>
</feature>
<keyword evidence="10" id="KW-1185">Reference proteome</keyword>
<keyword evidence="2" id="KW-0328">Glycosyltransferase</keyword>
<feature type="transmembrane region" description="Helical" evidence="7">
    <location>
        <begin position="285"/>
        <end position="310"/>
    </location>
</feature>
<evidence type="ECO:0000256" key="6">
    <source>
        <dbReference type="ARBA" id="ARBA00023136"/>
    </source>
</evidence>
<dbReference type="EMBL" id="JAOCQF010000001">
    <property type="protein sequence ID" value="MCT8328351.1"/>
    <property type="molecule type" value="Genomic_DNA"/>
</dbReference>
<sequence>MKAMATGLSVCAPRRQAGKPLTVSFVAPCYNEEANVEAFIDAILGLWDRMKTDIPSLGSCEIVLVDDGSSDPTWDLIRSASRRRPEVVGVRLSRNFGHQAALLSGLMTARGDAVISLDADLQDDIEIIPAMLRAYVSGDEIVFGVRSDRSSDTVFKRMSAHVYYRLLGALGVDSVYNHADFRLMSRKALDALMQYGERNLYLRGLIKSFGFRTSTVEYERKRRERGQSAYTLHKMIVLGLNGITAFSVRPLRLFFYLGMTISTFSLGYIIYSVVMAFMGVTISGWASLIVSIYLIGGIQIIGIGILGEYIGRIYIETKGRPHYLVEEIARNEEMDR</sequence>
<name>A0ABT2NHX8_9RHOB</name>
<evidence type="ECO:0000256" key="4">
    <source>
        <dbReference type="ARBA" id="ARBA00022692"/>
    </source>
</evidence>
<accession>A0ABT2NHX8</accession>
<dbReference type="InterPro" id="IPR029044">
    <property type="entry name" value="Nucleotide-diphossugar_trans"/>
</dbReference>
<gene>
    <name evidence="9" type="ORF">N5I32_02370</name>
</gene>
<dbReference type="InterPro" id="IPR001173">
    <property type="entry name" value="Glyco_trans_2-like"/>
</dbReference>
<dbReference type="Proteomes" id="UP001205601">
    <property type="component" value="Unassembled WGS sequence"/>
</dbReference>
<protein>
    <submittedName>
        <fullName evidence="9">Glycosyltransferase family 2 protein</fullName>
    </submittedName>
</protein>
<evidence type="ECO:0000256" key="1">
    <source>
        <dbReference type="ARBA" id="ARBA00004141"/>
    </source>
</evidence>